<dbReference type="Proteomes" id="UP000257139">
    <property type="component" value="Unassembled WGS sequence"/>
</dbReference>
<sequence length="76" mass="8161">MTTAPLAALFACRTVMRPRIAVCVGLVGARLVSDVDGGKDGEETGALPQLGQLAARKSSRCANVLNRQYQYNEPKR</sequence>
<dbReference type="EMBL" id="OGUU01000049">
    <property type="protein sequence ID" value="SPC25960.1"/>
    <property type="molecule type" value="Genomic_DNA"/>
</dbReference>
<proteinExistence type="predicted"/>
<evidence type="ECO:0000313" key="2">
    <source>
        <dbReference type="Proteomes" id="UP000257139"/>
    </source>
</evidence>
<evidence type="ECO:0000313" key="1">
    <source>
        <dbReference type="EMBL" id="SPC25960.1"/>
    </source>
</evidence>
<comment type="caution">
    <text evidence="1">The sequence shown here is derived from an EMBL/GenBank/DDBJ whole genome shotgun (WGS) entry which is preliminary data.</text>
</comment>
<name>A0A7Z7JG42_9BURK</name>
<gene>
    <name evidence="1" type="ORF">CBM2594_U20147</name>
</gene>
<accession>A0A7Z7JG42</accession>
<organism evidence="1 2">
    <name type="scientific">Cupriavidus taiwanensis</name>
    <dbReference type="NCBI Taxonomy" id="164546"/>
    <lineage>
        <taxon>Bacteria</taxon>
        <taxon>Pseudomonadati</taxon>
        <taxon>Pseudomonadota</taxon>
        <taxon>Betaproteobacteria</taxon>
        <taxon>Burkholderiales</taxon>
        <taxon>Burkholderiaceae</taxon>
        <taxon>Cupriavidus</taxon>
    </lineage>
</organism>
<reference evidence="1 2" key="1">
    <citation type="submission" date="2018-01" db="EMBL/GenBank/DDBJ databases">
        <authorList>
            <person name="Clerissi C."/>
        </authorList>
    </citation>
    <scope>NUCLEOTIDE SEQUENCE [LARGE SCALE GENOMIC DNA]</scope>
    <source>
        <strain evidence="1">Cupriavidus taiwanensis STM 6021</strain>
    </source>
</reference>
<protein>
    <submittedName>
        <fullName evidence="1">Uncharacterized protein</fullName>
    </submittedName>
</protein>
<dbReference type="AlphaFoldDB" id="A0A7Z7JG42"/>